<dbReference type="PANTHER" id="PTHR10912">
    <property type="entry name" value="ADP-RIBOSYL CYCLASE"/>
    <property type="match status" value="1"/>
</dbReference>
<feature type="transmembrane region" description="Helical" evidence="7">
    <location>
        <begin position="17"/>
        <end position="39"/>
    </location>
</feature>
<dbReference type="GO" id="GO:0016740">
    <property type="term" value="F:transferase activity"/>
    <property type="evidence" value="ECO:0007669"/>
    <property type="project" value="UniProtKB-KW"/>
</dbReference>
<evidence type="ECO:0000256" key="2">
    <source>
        <dbReference type="ARBA" id="ARBA00011982"/>
    </source>
</evidence>
<dbReference type="Gene3D" id="3.40.50.720">
    <property type="entry name" value="NAD(P)-binding Rossmann-like Domain"/>
    <property type="match status" value="1"/>
</dbReference>
<evidence type="ECO:0000313" key="8">
    <source>
        <dbReference type="EMBL" id="KAG7488329.1"/>
    </source>
</evidence>
<keyword evidence="7" id="KW-1133">Transmembrane helix</keyword>
<evidence type="ECO:0000313" key="9">
    <source>
        <dbReference type="Proteomes" id="UP001046870"/>
    </source>
</evidence>
<gene>
    <name evidence="8" type="ORF">MATL_G00032660</name>
</gene>
<keyword evidence="9" id="KW-1185">Reference proteome</keyword>
<dbReference type="Pfam" id="PF02267">
    <property type="entry name" value="Rib_hydrolayse"/>
    <property type="match status" value="1"/>
</dbReference>
<dbReference type="EMBL" id="JAFDVH010000002">
    <property type="protein sequence ID" value="KAG7488329.1"/>
    <property type="molecule type" value="Genomic_DNA"/>
</dbReference>
<proteinExistence type="inferred from homology"/>
<evidence type="ECO:0000256" key="6">
    <source>
        <dbReference type="ARBA" id="ARBA00023157"/>
    </source>
</evidence>
<organism evidence="8 9">
    <name type="scientific">Megalops atlanticus</name>
    <name type="common">Tarpon</name>
    <name type="synonym">Clupea gigantea</name>
    <dbReference type="NCBI Taxonomy" id="7932"/>
    <lineage>
        <taxon>Eukaryota</taxon>
        <taxon>Metazoa</taxon>
        <taxon>Chordata</taxon>
        <taxon>Craniata</taxon>
        <taxon>Vertebrata</taxon>
        <taxon>Euteleostomi</taxon>
        <taxon>Actinopterygii</taxon>
        <taxon>Neopterygii</taxon>
        <taxon>Teleostei</taxon>
        <taxon>Elopiformes</taxon>
        <taxon>Megalopidae</taxon>
        <taxon>Megalops</taxon>
    </lineage>
</organism>
<dbReference type="GO" id="GO:0030890">
    <property type="term" value="P:positive regulation of B cell proliferation"/>
    <property type="evidence" value="ECO:0007669"/>
    <property type="project" value="TreeGrafter"/>
</dbReference>
<dbReference type="Gene3D" id="1.20.82.10">
    <property type="entry name" value="ADP Ribosyl Cyclase, Chain A, domain 1"/>
    <property type="match status" value="1"/>
</dbReference>
<keyword evidence="7" id="KW-0472">Membrane</keyword>
<keyword evidence="4" id="KW-0378">Hydrolase</keyword>
<dbReference type="EC" id="3.2.2.6" evidence="2"/>
<dbReference type="SUPFAM" id="SSF52309">
    <property type="entry name" value="N-(deoxy)ribosyltransferase-like"/>
    <property type="match status" value="1"/>
</dbReference>
<dbReference type="GO" id="GO:0005886">
    <property type="term" value="C:plasma membrane"/>
    <property type="evidence" value="ECO:0007669"/>
    <property type="project" value="TreeGrafter"/>
</dbReference>
<dbReference type="OrthoDB" id="10028716at2759"/>
<dbReference type="InterPro" id="IPR003193">
    <property type="entry name" value="ADP-ribosyl_cyclase"/>
</dbReference>
<keyword evidence="3" id="KW-0808">Transferase</keyword>
<sequence length="288" mass="32092">MEYQQVARPPRRRRSKWFVVGVCVVILLIVIGVSVAVALSRRNCADSNDSDLRTVIITKCKTYLAAHEEKSSSNNCEEIWTAFAGAFVGRDPCDVPVEAYDPLVRAVSEKPACNRMLFWSKTKDIVHQFTESKKCLVTLEDTLLGFVMNDLTWCSKNNSNETFTTGCPGWIECEKNPVRSFWNRASAAFAESACGDVTAMLNGSIATPFNVNSIFGSIEVKKFDPSRIRALKVVLVTRGNDTVTCDNSSLQHLREAIDPKLTYSCKEVPRSKILDCISDPEKPCGDCW</sequence>
<keyword evidence="6" id="KW-1015">Disulfide bond</keyword>
<evidence type="ECO:0000256" key="3">
    <source>
        <dbReference type="ARBA" id="ARBA00022679"/>
    </source>
</evidence>
<name>A0A9D3TK54_MEGAT</name>
<accession>A0A9D3TK54</accession>
<comment type="caution">
    <text evidence="8">The sequence shown here is derived from an EMBL/GenBank/DDBJ whole genome shotgun (WGS) entry which is preliminary data.</text>
</comment>
<dbReference type="Proteomes" id="UP001046870">
    <property type="component" value="Chromosome 2"/>
</dbReference>
<dbReference type="GO" id="GO:0016849">
    <property type="term" value="F:phosphorus-oxygen lyase activity"/>
    <property type="evidence" value="ECO:0007669"/>
    <property type="project" value="TreeGrafter"/>
</dbReference>
<dbReference type="CDD" id="cd04759">
    <property type="entry name" value="Rib_hydrolase"/>
    <property type="match status" value="1"/>
</dbReference>
<dbReference type="GO" id="GO:0061809">
    <property type="term" value="F:NAD+ nucleosidase activity, cyclic ADP-ribose generating"/>
    <property type="evidence" value="ECO:0007669"/>
    <property type="project" value="UniProtKB-EC"/>
</dbReference>
<evidence type="ECO:0000256" key="1">
    <source>
        <dbReference type="ARBA" id="ARBA00005406"/>
    </source>
</evidence>
<evidence type="ECO:0000256" key="7">
    <source>
        <dbReference type="SAM" id="Phobius"/>
    </source>
</evidence>
<comment type="similarity">
    <text evidence="1">Belongs to the ADP-ribosyl cyclase family.</text>
</comment>
<keyword evidence="7" id="KW-0812">Transmembrane</keyword>
<reference evidence="8" key="1">
    <citation type="submission" date="2021-01" db="EMBL/GenBank/DDBJ databases">
        <authorList>
            <person name="Zahm M."/>
            <person name="Roques C."/>
            <person name="Cabau C."/>
            <person name="Klopp C."/>
            <person name="Donnadieu C."/>
            <person name="Jouanno E."/>
            <person name="Lampietro C."/>
            <person name="Louis A."/>
            <person name="Herpin A."/>
            <person name="Echchiki A."/>
            <person name="Berthelot C."/>
            <person name="Parey E."/>
            <person name="Roest-Crollius H."/>
            <person name="Braasch I."/>
            <person name="Postlethwait J."/>
            <person name="Bobe J."/>
            <person name="Montfort J."/>
            <person name="Bouchez O."/>
            <person name="Begum T."/>
            <person name="Mejri S."/>
            <person name="Adams A."/>
            <person name="Chen W.-J."/>
            <person name="Guiguen Y."/>
        </authorList>
    </citation>
    <scope>NUCLEOTIDE SEQUENCE</scope>
    <source>
        <strain evidence="8">YG-15Mar2019-1</strain>
        <tissue evidence="8">Brain</tissue>
    </source>
</reference>
<dbReference type="AlphaFoldDB" id="A0A9D3TK54"/>
<protein>
    <recommendedName>
        <fullName evidence="2">ADP-ribosyl cyclase/cyclic ADP-ribose hydrolase</fullName>
        <ecNumber evidence="2">3.2.2.6</ecNumber>
    </recommendedName>
</protein>
<evidence type="ECO:0000256" key="4">
    <source>
        <dbReference type="ARBA" id="ARBA00022801"/>
    </source>
</evidence>
<keyword evidence="5" id="KW-0520">NAD</keyword>
<dbReference type="PANTHER" id="PTHR10912:SF9">
    <property type="entry name" value="ADP-RIBOSYL CYCLASE_CYCLIC ADP-RIBOSE HYDROLASE"/>
    <property type="match status" value="1"/>
</dbReference>
<evidence type="ECO:0000256" key="5">
    <source>
        <dbReference type="ARBA" id="ARBA00023027"/>
    </source>
</evidence>